<protein>
    <submittedName>
        <fullName evidence="2">Uncharacterized protein</fullName>
    </submittedName>
</protein>
<comment type="caution">
    <text evidence="2">The sequence shown here is derived from an EMBL/GenBank/DDBJ whole genome shotgun (WGS) entry which is preliminary data.</text>
</comment>
<name>A0A8K0X7W5_9PEZI</name>
<evidence type="ECO:0000313" key="2">
    <source>
        <dbReference type="EMBL" id="KAH7374719.1"/>
    </source>
</evidence>
<sequence length="203" mass="22440">MIKGRYSSRKASVESTQVVHHLCLRAHDMTCPSHPVLRAMTTAPTSTSASSSRRRTPESGFKWSFEWKSGASSSHLSSTARPHTRSSTHHEAARDCHSLCMATVGCVVQISGPTRKPAPRRESTPTQGHRTIRNGESSCIIWVSFVLPGLRRMRQIQRMREVVAESRKCSSGRALFLERVRPVSRQRCPPSIAGCSGLNVCVC</sequence>
<reference evidence="2" key="1">
    <citation type="journal article" date="2021" name="Nat. Commun.">
        <title>Genetic determinants of endophytism in the Arabidopsis root mycobiome.</title>
        <authorList>
            <person name="Mesny F."/>
            <person name="Miyauchi S."/>
            <person name="Thiergart T."/>
            <person name="Pickel B."/>
            <person name="Atanasova L."/>
            <person name="Karlsson M."/>
            <person name="Huettel B."/>
            <person name="Barry K.W."/>
            <person name="Haridas S."/>
            <person name="Chen C."/>
            <person name="Bauer D."/>
            <person name="Andreopoulos W."/>
            <person name="Pangilinan J."/>
            <person name="LaButti K."/>
            <person name="Riley R."/>
            <person name="Lipzen A."/>
            <person name="Clum A."/>
            <person name="Drula E."/>
            <person name="Henrissat B."/>
            <person name="Kohler A."/>
            <person name="Grigoriev I.V."/>
            <person name="Martin F.M."/>
            <person name="Hacquard S."/>
        </authorList>
    </citation>
    <scope>NUCLEOTIDE SEQUENCE</scope>
    <source>
        <strain evidence="2">MPI-CAGE-AT-0016</strain>
    </source>
</reference>
<proteinExistence type="predicted"/>
<evidence type="ECO:0000313" key="3">
    <source>
        <dbReference type="Proteomes" id="UP000813385"/>
    </source>
</evidence>
<dbReference type="Proteomes" id="UP000813385">
    <property type="component" value="Unassembled WGS sequence"/>
</dbReference>
<dbReference type="EMBL" id="JAGPXD010000001">
    <property type="protein sequence ID" value="KAH7374719.1"/>
    <property type="molecule type" value="Genomic_DNA"/>
</dbReference>
<dbReference type="AlphaFoldDB" id="A0A8K0X7W5"/>
<feature type="region of interest" description="Disordered" evidence="1">
    <location>
        <begin position="111"/>
        <end position="132"/>
    </location>
</feature>
<gene>
    <name evidence="2" type="ORF">B0T11DRAFT_2858</name>
</gene>
<evidence type="ECO:0000256" key="1">
    <source>
        <dbReference type="SAM" id="MobiDB-lite"/>
    </source>
</evidence>
<organism evidence="2 3">
    <name type="scientific">Plectosphaerella cucumerina</name>
    <dbReference type="NCBI Taxonomy" id="40658"/>
    <lineage>
        <taxon>Eukaryota</taxon>
        <taxon>Fungi</taxon>
        <taxon>Dikarya</taxon>
        <taxon>Ascomycota</taxon>
        <taxon>Pezizomycotina</taxon>
        <taxon>Sordariomycetes</taxon>
        <taxon>Hypocreomycetidae</taxon>
        <taxon>Glomerellales</taxon>
        <taxon>Plectosphaerellaceae</taxon>
        <taxon>Plectosphaerella</taxon>
    </lineage>
</organism>
<accession>A0A8K0X7W5</accession>
<keyword evidence="3" id="KW-1185">Reference proteome</keyword>